<protein>
    <submittedName>
        <fullName evidence="2">Uncharacterized protein</fullName>
    </submittedName>
</protein>
<feature type="compositionally biased region" description="Polar residues" evidence="1">
    <location>
        <begin position="47"/>
        <end position="61"/>
    </location>
</feature>
<reference evidence="2 3" key="1">
    <citation type="journal article" date="2019" name="Mol. Biol. Evol.">
        <title>Blast fungal genomes show frequent chromosomal changes, gene gains and losses, and effector gene turnover.</title>
        <authorList>
            <person name="Gomez Luciano L.B."/>
            <person name="Jason Tsai I."/>
            <person name="Chuma I."/>
            <person name="Tosa Y."/>
            <person name="Chen Y.H."/>
            <person name="Li J.Y."/>
            <person name="Li M.Y."/>
            <person name="Jade Lu M.Y."/>
            <person name="Nakayashiki H."/>
            <person name="Li W.H."/>
        </authorList>
    </citation>
    <scope>NUCLEOTIDE SEQUENCE [LARGE SCALE GENOMIC DNA]</scope>
    <source>
        <strain evidence="2">MZ5-1-6</strain>
    </source>
</reference>
<dbReference type="EMBL" id="CP034209">
    <property type="protein sequence ID" value="QBZ64133.1"/>
    <property type="molecule type" value="Genomic_DNA"/>
</dbReference>
<dbReference type="Proteomes" id="UP000294847">
    <property type="component" value="Chromosome 6"/>
</dbReference>
<evidence type="ECO:0000256" key="1">
    <source>
        <dbReference type="SAM" id="MobiDB-lite"/>
    </source>
</evidence>
<dbReference type="AlphaFoldDB" id="A0A4P7NP44"/>
<organism evidence="2 3">
    <name type="scientific">Pyricularia oryzae</name>
    <name type="common">Rice blast fungus</name>
    <name type="synonym">Magnaporthe oryzae</name>
    <dbReference type="NCBI Taxonomy" id="318829"/>
    <lineage>
        <taxon>Eukaryota</taxon>
        <taxon>Fungi</taxon>
        <taxon>Dikarya</taxon>
        <taxon>Ascomycota</taxon>
        <taxon>Pezizomycotina</taxon>
        <taxon>Sordariomycetes</taxon>
        <taxon>Sordariomycetidae</taxon>
        <taxon>Magnaporthales</taxon>
        <taxon>Pyriculariaceae</taxon>
        <taxon>Pyricularia</taxon>
    </lineage>
</organism>
<name>A0A4P7NP44_PYROR</name>
<accession>A0A4P7NP44</accession>
<feature type="compositionally biased region" description="Basic and acidic residues" evidence="1">
    <location>
        <begin position="7"/>
        <end position="23"/>
    </location>
</feature>
<evidence type="ECO:0000313" key="2">
    <source>
        <dbReference type="EMBL" id="QBZ64133.1"/>
    </source>
</evidence>
<proteinExistence type="predicted"/>
<feature type="region of interest" description="Disordered" evidence="1">
    <location>
        <begin position="1"/>
        <end position="67"/>
    </location>
</feature>
<sequence>MQTSHRKNVERTDTYPGGKEPRHQPSPNSPWVHPSGTHRLAVHRDAASSTLSDPLQGSSTGILPALE</sequence>
<gene>
    <name evidence="2" type="ORF">PoMZ_05826</name>
</gene>
<evidence type="ECO:0000313" key="3">
    <source>
        <dbReference type="Proteomes" id="UP000294847"/>
    </source>
</evidence>